<dbReference type="HOGENOM" id="CLU_865242_0_0_11"/>
<gene>
    <name evidence="2" type="ORF">CSING_02230</name>
</gene>
<dbReference type="InterPro" id="IPR005531">
    <property type="entry name" value="Asp23"/>
</dbReference>
<sequence length="319" mass="34202">MTTPFDEIPTAQGRTQFSLRAMEKVIHVAIASVPGTAAVDAKLAGLAGRAFPRVMAQMDPDAKVVAVDADIAVYWPSPVTDVASAVRSAISDTVRDFTGFRTTRVNVTVGGAVAGERTSALAVSTRTPLVAQIPAIVPAQELKEIKTSQGVAVRQIAVPAAPAVRGVATPQAVQVRTSGFGPSPQRYDELRDITTAPEQPLRHTRDPQPATVRSVTMPSEFRPRSVDVPRPLQPRPVSAPHPMALRKVDVPRPVEPHHVTAPRATALRTPQVAPSATSRNLRPIEIRPSADFTRRVDIPRPTPLRAITITPFAEGAHHE</sequence>
<proteinExistence type="inferred from homology"/>
<protein>
    <recommendedName>
        <fullName evidence="4">Asp23 family</fullName>
    </recommendedName>
</protein>
<dbReference type="Proteomes" id="UP000031890">
    <property type="component" value="Chromosome"/>
</dbReference>
<reference evidence="2 3" key="1">
    <citation type="journal article" date="2015" name="Genome Announc.">
        <title>Complete Genome Sequence and Annotation of Corynebacterium singulare DSM 44357, Isolated from a Human Semen Specimen.</title>
        <authorList>
            <person name="Merten M."/>
            <person name="Brinkrolf K."/>
            <person name="Albersmeier A."/>
            <person name="Kutter Y."/>
            <person name="Ruckert C."/>
            <person name="Tauch A."/>
        </authorList>
    </citation>
    <scope>NUCLEOTIDE SEQUENCE [LARGE SCALE GENOMIC DNA]</scope>
    <source>
        <strain evidence="2">IBS B52218</strain>
    </source>
</reference>
<comment type="similarity">
    <text evidence="1">Belongs to the asp23 family.</text>
</comment>
<dbReference type="RefSeq" id="WP_236684007.1">
    <property type="nucleotide sequence ID" value="NZ_CP010827.1"/>
</dbReference>
<evidence type="ECO:0000313" key="2">
    <source>
        <dbReference type="EMBL" id="AJI78000.1"/>
    </source>
</evidence>
<dbReference type="Pfam" id="PF03780">
    <property type="entry name" value="Asp23"/>
    <property type="match status" value="1"/>
</dbReference>
<evidence type="ECO:0008006" key="4">
    <source>
        <dbReference type="Google" id="ProtNLM"/>
    </source>
</evidence>
<accession>A0A0B6F0L8</accession>
<dbReference type="STRING" id="161899.CSING_02230"/>
<dbReference type="AlphaFoldDB" id="A0A0B6F0L8"/>
<name>A0A0B6F0L8_9CORY</name>
<evidence type="ECO:0000256" key="1">
    <source>
        <dbReference type="ARBA" id="ARBA00005721"/>
    </source>
</evidence>
<evidence type="ECO:0000313" key="3">
    <source>
        <dbReference type="Proteomes" id="UP000031890"/>
    </source>
</evidence>
<dbReference type="EMBL" id="CP010827">
    <property type="protein sequence ID" value="AJI78000.1"/>
    <property type="molecule type" value="Genomic_DNA"/>
</dbReference>
<organism evidence="2 3">
    <name type="scientific">Corynebacterium singulare</name>
    <dbReference type="NCBI Taxonomy" id="161899"/>
    <lineage>
        <taxon>Bacteria</taxon>
        <taxon>Bacillati</taxon>
        <taxon>Actinomycetota</taxon>
        <taxon>Actinomycetes</taxon>
        <taxon>Mycobacteriales</taxon>
        <taxon>Corynebacteriaceae</taxon>
        <taxon>Corynebacterium</taxon>
    </lineage>
</organism>
<dbReference type="KEGG" id="csx:CSING_02230"/>